<keyword evidence="1" id="KW-0472">Membrane</keyword>
<gene>
    <name evidence="2" type="ORF">EG850_03890</name>
</gene>
<feature type="transmembrane region" description="Helical" evidence="1">
    <location>
        <begin position="212"/>
        <end position="234"/>
    </location>
</feature>
<sequence>MPHLRKIYQLGRSYAWIGVAIGLCLIGPALATVMLEGEGLSRRGYRNAWALLIVGVVLVVLSCIPLLRRKPALEVTADHIAITPHTAESVVIDRRRLISLQIEQGSKRLGPRRIRALVATSYGALPQRHKIDRLAVPVSWLIDALADTTPDAQTPTEVKVTDEIANDFGDAWVARSHTIAPFVVGPIALVILGLGGWLVWRELGDLGQGIPVGWENITIGAGFALLALLLLYVVTDLAMQLRGRPRVVITDTELRLFEQDRETVFPSTKSWGCDATICALATAGHSSSTHAVAAST</sequence>
<proteinExistence type="predicted"/>
<protein>
    <recommendedName>
        <fullName evidence="4">PH domain-containing protein</fullName>
    </recommendedName>
</protein>
<feature type="transmembrane region" description="Helical" evidence="1">
    <location>
        <begin position="14"/>
        <end position="35"/>
    </location>
</feature>
<dbReference type="Proteomes" id="UP000274391">
    <property type="component" value="Unassembled WGS sequence"/>
</dbReference>
<dbReference type="EMBL" id="RQVS01000004">
    <property type="protein sequence ID" value="RRJ87453.1"/>
    <property type="molecule type" value="Genomic_DNA"/>
</dbReference>
<accession>A0A3P3W3P8</accession>
<dbReference type="RefSeq" id="WP_124970259.1">
    <property type="nucleotide sequence ID" value="NZ_RQVS01000004.1"/>
</dbReference>
<comment type="caution">
    <text evidence="2">The sequence shown here is derived from an EMBL/GenBank/DDBJ whole genome shotgun (WGS) entry which is preliminary data.</text>
</comment>
<keyword evidence="1" id="KW-0812">Transmembrane</keyword>
<evidence type="ECO:0008006" key="4">
    <source>
        <dbReference type="Google" id="ProtNLM"/>
    </source>
</evidence>
<evidence type="ECO:0000313" key="2">
    <source>
        <dbReference type="EMBL" id="RRJ87453.1"/>
    </source>
</evidence>
<feature type="transmembrane region" description="Helical" evidence="1">
    <location>
        <begin position="179"/>
        <end position="200"/>
    </location>
</feature>
<feature type="transmembrane region" description="Helical" evidence="1">
    <location>
        <begin position="47"/>
        <end position="67"/>
    </location>
</feature>
<evidence type="ECO:0000313" key="3">
    <source>
        <dbReference type="Proteomes" id="UP000274391"/>
    </source>
</evidence>
<evidence type="ECO:0000256" key="1">
    <source>
        <dbReference type="SAM" id="Phobius"/>
    </source>
</evidence>
<organism evidence="2 3">
    <name type="scientific">Gulosibacter macacae</name>
    <dbReference type="NCBI Taxonomy" id="2488791"/>
    <lineage>
        <taxon>Bacteria</taxon>
        <taxon>Bacillati</taxon>
        <taxon>Actinomycetota</taxon>
        <taxon>Actinomycetes</taxon>
        <taxon>Micrococcales</taxon>
        <taxon>Microbacteriaceae</taxon>
        <taxon>Gulosibacter</taxon>
    </lineage>
</organism>
<reference evidence="2 3" key="1">
    <citation type="submission" date="2018-11" db="EMBL/GenBank/DDBJ databases">
        <title>YIM 102482-1 draft genome.</title>
        <authorList>
            <person name="Li G."/>
            <person name="Jiang Y."/>
        </authorList>
    </citation>
    <scope>NUCLEOTIDE SEQUENCE [LARGE SCALE GENOMIC DNA]</scope>
    <source>
        <strain evidence="2 3">YIM 102482-1</strain>
    </source>
</reference>
<name>A0A3P3W3P8_9MICO</name>
<keyword evidence="1" id="KW-1133">Transmembrane helix</keyword>
<dbReference type="AlphaFoldDB" id="A0A3P3W3P8"/>
<keyword evidence="3" id="KW-1185">Reference proteome</keyword>